<dbReference type="InterPro" id="IPR034660">
    <property type="entry name" value="DinB/YfiT-like"/>
</dbReference>
<dbReference type="AlphaFoldDB" id="A0A7Y6DYH7"/>
<gene>
    <name evidence="1" type="ORF">HP550_15465</name>
</gene>
<dbReference type="RefSeq" id="WP_175348576.1">
    <property type="nucleotide sequence ID" value="NZ_JABMCI010000068.1"/>
</dbReference>
<protein>
    <submittedName>
        <fullName evidence="1">DUF664 domain-containing protein</fullName>
    </submittedName>
</protein>
<dbReference type="Pfam" id="PF04978">
    <property type="entry name" value="MST"/>
    <property type="match status" value="1"/>
</dbReference>
<comment type="caution">
    <text evidence="1">The sequence shown here is derived from an EMBL/GenBank/DDBJ whole genome shotgun (WGS) entry which is preliminary data.</text>
</comment>
<name>A0A7Y6DYH7_9CELL</name>
<accession>A0A7Y6DYH7</accession>
<dbReference type="InterPro" id="IPR007061">
    <property type="entry name" value="MST-like"/>
</dbReference>
<sequence length="161" mass="17517">MHRAPEPEATDERGVLLGWLAFHRDALAAKCQDLSDEQLVIASTPPSVLTLLGLVRHLTEMEDHYLVRALSGVDTGLLYCTDEDPDGDIIGVDATMAGDSVARWHEVRAEADVLLAAHADLGDPAGTRTVRWYVAKLLQEYARHNGHADLIREAIDGAVGE</sequence>
<dbReference type="Gene3D" id="1.20.120.450">
    <property type="entry name" value="dinb family like domain"/>
    <property type="match status" value="1"/>
</dbReference>
<reference evidence="1 2" key="1">
    <citation type="submission" date="2020-05" db="EMBL/GenBank/DDBJ databases">
        <title>Genome Sequencing of Type Strains.</title>
        <authorList>
            <person name="Lemaire J.F."/>
            <person name="Inderbitzin P."/>
            <person name="Gregorio O.A."/>
            <person name="Collins S.B."/>
            <person name="Wespe N."/>
            <person name="Knight-Connoni V."/>
        </authorList>
    </citation>
    <scope>NUCLEOTIDE SEQUENCE [LARGE SCALE GENOMIC DNA]</scope>
    <source>
        <strain evidence="1 2">ATCC 25174</strain>
    </source>
</reference>
<dbReference type="EMBL" id="JABMCI010000068">
    <property type="protein sequence ID" value="NUU18653.1"/>
    <property type="molecule type" value="Genomic_DNA"/>
</dbReference>
<evidence type="ECO:0000313" key="2">
    <source>
        <dbReference type="Proteomes" id="UP000565724"/>
    </source>
</evidence>
<keyword evidence="2" id="KW-1185">Reference proteome</keyword>
<proteinExistence type="predicted"/>
<organism evidence="1 2">
    <name type="scientific">Cellulomonas humilata</name>
    <dbReference type="NCBI Taxonomy" id="144055"/>
    <lineage>
        <taxon>Bacteria</taxon>
        <taxon>Bacillati</taxon>
        <taxon>Actinomycetota</taxon>
        <taxon>Actinomycetes</taxon>
        <taxon>Micrococcales</taxon>
        <taxon>Cellulomonadaceae</taxon>
        <taxon>Cellulomonas</taxon>
    </lineage>
</organism>
<dbReference type="SUPFAM" id="SSF109854">
    <property type="entry name" value="DinB/YfiT-like putative metalloenzymes"/>
    <property type="match status" value="1"/>
</dbReference>
<dbReference type="Proteomes" id="UP000565724">
    <property type="component" value="Unassembled WGS sequence"/>
</dbReference>
<evidence type="ECO:0000313" key="1">
    <source>
        <dbReference type="EMBL" id="NUU18653.1"/>
    </source>
</evidence>